<dbReference type="Proteomes" id="UP000245252">
    <property type="component" value="Unassembled WGS sequence"/>
</dbReference>
<evidence type="ECO:0000313" key="5">
    <source>
        <dbReference type="EMBL" id="PWE58047.1"/>
    </source>
</evidence>
<evidence type="ECO:0000256" key="1">
    <source>
        <dbReference type="ARBA" id="ARBA00023186"/>
    </source>
</evidence>
<feature type="region of interest" description="Disordered" evidence="3">
    <location>
        <begin position="178"/>
        <end position="198"/>
    </location>
</feature>
<dbReference type="RefSeq" id="WP_109456564.1">
    <property type="nucleotide sequence ID" value="NZ_QFBC01000001.1"/>
</dbReference>
<dbReference type="AlphaFoldDB" id="A0A2U2DXJ5"/>
<dbReference type="GO" id="GO:0051082">
    <property type="term" value="F:unfolded protein binding"/>
    <property type="evidence" value="ECO:0007669"/>
    <property type="project" value="InterPro"/>
</dbReference>
<feature type="coiled-coil region" evidence="2">
    <location>
        <begin position="70"/>
        <end position="114"/>
    </location>
</feature>
<comment type="caution">
    <text evidence="5">The sequence shown here is derived from an EMBL/GenBank/DDBJ whole genome shotgun (WGS) entry which is preliminary data.</text>
</comment>
<feature type="compositionally biased region" description="Low complexity" evidence="3">
    <location>
        <begin position="125"/>
        <end position="150"/>
    </location>
</feature>
<evidence type="ECO:0000313" key="6">
    <source>
        <dbReference type="Proteomes" id="UP000245252"/>
    </source>
</evidence>
<accession>A0A2U2DXJ5</accession>
<dbReference type="InterPro" id="IPR001623">
    <property type="entry name" value="DnaJ_domain"/>
</dbReference>
<organism evidence="5 6">
    <name type="scientific">Metarhizobium album</name>
    <dbReference type="NCBI Taxonomy" id="2182425"/>
    <lineage>
        <taxon>Bacteria</taxon>
        <taxon>Pseudomonadati</taxon>
        <taxon>Pseudomonadota</taxon>
        <taxon>Alphaproteobacteria</taxon>
        <taxon>Hyphomicrobiales</taxon>
        <taxon>Rhizobiaceae</taxon>
        <taxon>Metarhizobium</taxon>
    </lineage>
</organism>
<dbReference type="GO" id="GO:0042026">
    <property type="term" value="P:protein refolding"/>
    <property type="evidence" value="ECO:0007669"/>
    <property type="project" value="TreeGrafter"/>
</dbReference>
<keyword evidence="1" id="KW-0143">Chaperone</keyword>
<dbReference type="InterPro" id="IPR002939">
    <property type="entry name" value="DnaJ_C"/>
</dbReference>
<dbReference type="PANTHER" id="PTHR43096">
    <property type="entry name" value="DNAJ HOMOLOG 1, MITOCHONDRIAL-RELATED"/>
    <property type="match status" value="1"/>
</dbReference>
<keyword evidence="2" id="KW-0175">Coiled coil</keyword>
<keyword evidence="6" id="KW-1185">Reference proteome</keyword>
<protein>
    <submittedName>
        <fullName evidence="5">Molecular chaperone DnaJ</fullName>
    </submittedName>
</protein>
<feature type="region of interest" description="Disordered" evidence="3">
    <location>
        <begin position="125"/>
        <end position="153"/>
    </location>
</feature>
<dbReference type="PROSITE" id="PS50076">
    <property type="entry name" value="DNAJ_2"/>
    <property type="match status" value="1"/>
</dbReference>
<dbReference type="Pfam" id="PF01556">
    <property type="entry name" value="DnaJ_C"/>
    <property type="match status" value="1"/>
</dbReference>
<reference evidence="5 6" key="1">
    <citation type="submission" date="2018-05" db="EMBL/GenBank/DDBJ databases">
        <title>The draft genome of strain NS-104.</title>
        <authorList>
            <person name="Hang P."/>
            <person name="Jiang J."/>
        </authorList>
    </citation>
    <scope>NUCLEOTIDE SEQUENCE [LARGE SCALE GENOMIC DNA]</scope>
    <source>
        <strain evidence="5 6">NS-104</strain>
    </source>
</reference>
<sequence>MRDPYSVLGVKRDAGADEIKSAWRNIAKAVHPDHNREDPNATRRFAEVGQAYDILKDPKKRGRYDERVKAAEAKHQAQTIQQQRQAAREAAEKARVAKANAEKMMEELARAEAAKAKAQKPAAATAGATSGSAGATAASGASGPAAGGPETPEDVISRIFGAQAAAAHTATQAAAASVLGDTQPAAEAPARDADDASKGFATSLPAQAINLVSSLVRRIRGIQPIPEKAPDIAAIAAITITDLLKENWITVPLPEGREARLRLEPGASDGQVIRLAGQGLKLQGMQRGDALVTLKLDQNGPFRVDGADIHTILPVNLQNAVLGCTAMADSPAGPVEVAVPAWSGSDQVIRIPDGGLPRAEGGRGDLVVEIRLMLWEKPDEKVTDLMRSMREGLFL</sequence>
<proteinExistence type="predicted"/>
<evidence type="ECO:0000256" key="2">
    <source>
        <dbReference type="SAM" id="Coils"/>
    </source>
</evidence>
<dbReference type="InterPro" id="IPR036869">
    <property type="entry name" value="J_dom_sf"/>
</dbReference>
<dbReference type="EMBL" id="QFBC01000001">
    <property type="protein sequence ID" value="PWE58047.1"/>
    <property type="molecule type" value="Genomic_DNA"/>
</dbReference>
<name>A0A2U2DXJ5_9HYPH</name>
<evidence type="ECO:0000256" key="3">
    <source>
        <dbReference type="SAM" id="MobiDB-lite"/>
    </source>
</evidence>
<dbReference type="PRINTS" id="PR00625">
    <property type="entry name" value="JDOMAIN"/>
</dbReference>
<dbReference type="InterPro" id="IPR018253">
    <property type="entry name" value="DnaJ_domain_CS"/>
</dbReference>
<dbReference type="OrthoDB" id="9779889at2"/>
<dbReference type="PROSITE" id="PS00636">
    <property type="entry name" value="DNAJ_1"/>
    <property type="match status" value="1"/>
</dbReference>
<feature type="domain" description="J" evidence="4">
    <location>
        <begin position="3"/>
        <end position="68"/>
    </location>
</feature>
<dbReference type="SMART" id="SM00271">
    <property type="entry name" value="DnaJ"/>
    <property type="match status" value="1"/>
</dbReference>
<dbReference type="CDD" id="cd06257">
    <property type="entry name" value="DnaJ"/>
    <property type="match status" value="1"/>
</dbReference>
<dbReference type="Gene3D" id="1.10.287.110">
    <property type="entry name" value="DnaJ domain"/>
    <property type="match status" value="1"/>
</dbReference>
<dbReference type="SUPFAM" id="SSF49493">
    <property type="entry name" value="HSP40/DnaJ peptide-binding domain"/>
    <property type="match status" value="2"/>
</dbReference>
<evidence type="ECO:0000259" key="4">
    <source>
        <dbReference type="PROSITE" id="PS50076"/>
    </source>
</evidence>
<dbReference type="GO" id="GO:0005737">
    <property type="term" value="C:cytoplasm"/>
    <property type="evidence" value="ECO:0007669"/>
    <property type="project" value="TreeGrafter"/>
</dbReference>
<dbReference type="Pfam" id="PF00226">
    <property type="entry name" value="DnaJ"/>
    <property type="match status" value="1"/>
</dbReference>
<dbReference type="PANTHER" id="PTHR43096:SF52">
    <property type="entry name" value="DNAJ HOMOLOG 1, MITOCHONDRIAL-RELATED"/>
    <property type="match status" value="1"/>
</dbReference>
<dbReference type="InterPro" id="IPR008971">
    <property type="entry name" value="HSP40/DnaJ_pept-bd"/>
</dbReference>
<dbReference type="Gene3D" id="2.60.260.20">
    <property type="entry name" value="Urease metallochaperone UreE, N-terminal domain"/>
    <property type="match status" value="2"/>
</dbReference>
<gene>
    <name evidence="5" type="ORF">DEM27_02335</name>
</gene>
<dbReference type="SUPFAM" id="SSF46565">
    <property type="entry name" value="Chaperone J-domain"/>
    <property type="match status" value="1"/>
</dbReference>